<evidence type="ECO:0000256" key="16">
    <source>
        <dbReference type="PIRSR" id="PIRSR611782-2"/>
    </source>
</evidence>
<feature type="binding site" evidence="16">
    <location>
        <position position="139"/>
    </location>
    <ligand>
        <name>substrate</name>
    </ligand>
</feature>
<dbReference type="Pfam" id="PF13365">
    <property type="entry name" value="Trypsin_2"/>
    <property type="match status" value="1"/>
</dbReference>
<evidence type="ECO:0000256" key="7">
    <source>
        <dbReference type="ARBA" id="ARBA00022670"/>
    </source>
</evidence>
<dbReference type="NCBIfam" id="TIGR02037">
    <property type="entry name" value="degP_htrA_DO"/>
    <property type="match status" value="1"/>
</dbReference>
<organism evidence="18 19">
    <name type="scientific">Zooshikella ganghwensis</name>
    <dbReference type="NCBI Taxonomy" id="202772"/>
    <lineage>
        <taxon>Bacteria</taxon>
        <taxon>Pseudomonadati</taxon>
        <taxon>Pseudomonadota</taxon>
        <taxon>Gammaproteobacteria</taxon>
        <taxon>Oceanospirillales</taxon>
        <taxon>Zooshikellaceae</taxon>
        <taxon>Zooshikella</taxon>
    </lineage>
</organism>
<comment type="caution">
    <text evidence="18">The sequence shown here is derived from an EMBL/GenBank/DDBJ whole genome shotgun (WGS) entry which is preliminary data.</text>
</comment>
<dbReference type="Gene3D" id="2.40.10.120">
    <property type="match status" value="1"/>
</dbReference>
<evidence type="ECO:0000313" key="19">
    <source>
        <dbReference type="Proteomes" id="UP000257039"/>
    </source>
</evidence>
<evidence type="ECO:0000256" key="6">
    <source>
        <dbReference type="ARBA" id="ARBA00013958"/>
    </source>
</evidence>
<protein>
    <recommendedName>
        <fullName evidence="6">Probable periplasmic serine endoprotease DegP-like</fullName>
        <ecNumber evidence="5">3.4.21.107</ecNumber>
    </recommendedName>
    <alternativeName>
        <fullName evidence="14">Protease Do</fullName>
    </alternativeName>
</protein>
<dbReference type="EMBL" id="NDXW01000001">
    <property type="protein sequence ID" value="RDH45069.1"/>
    <property type="molecule type" value="Genomic_DNA"/>
</dbReference>
<feature type="active site" description="Charge relay system" evidence="15">
    <location>
        <position position="139"/>
    </location>
</feature>
<evidence type="ECO:0000256" key="14">
    <source>
        <dbReference type="ARBA" id="ARBA00032850"/>
    </source>
</evidence>
<evidence type="ECO:0000256" key="4">
    <source>
        <dbReference type="ARBA" id="ARBA00010541"/>
    </source>
</evidence>
<dbReference type="GO" id="GO:0006508">
    <property type="term" value="P:proteolysis"/>
    <property type="evidence" value="ECO:0007669"/>
    <property type="project" value="UniProtKB-KW"/>
</dbReference>
<dbReference type="EC" id="3.4.21.107" evidence="5"/>
<evidence type="ECO:0000256" key="8">
    <source>
        <dbReference type="ARBA" id="ARBA00022729"/>
    </source>
</evidence>
<keyword evidence="19" id="KW-1185">Reference proteome</keyword>
<dbReference type="InterPro" id="IPR036034">
    <property type="entry name" value="PDZ_sf"/>
</dbReference>
<dbReference type="InterPro" id="IPR011782">
    <property type="entry name" value="Pept_S1C_Do"/>
</dbReference>
<evidence type="ECO:0000256" key="3">
    <source>
        <dbReference type="ARBA" id="ARBA00004418"/>
    </source>
</evidence>
<keyword evidence="13" id="KW-0346">Stress response</keyword>
<dbReference type="SMART" id="SM00228">
    <property type="entry name" value="PDZ"/>
    <property type="match status" value="2"/>
</dbReference>
<dbReference type="GO" id="GO:0004252">
    <property type="term" value="F:serine-type endopeptidase activity"/>
    <property type="evidence" value="ECO:0007669"/>
    <property type="project" value="InterPro"/>
</dbReference>
<dbReference type="InterPro" id="IPR001940">
    <property type="entry name" value="Peptidase_S1C"/>
</dbReference>
<evidence type="ECO:0000256" key="12">
    <source>
        <dbReference type="ARBA" id="ARBA00022825"/>
    </source>
</evidence>
<keyword evidence="11" id="KW-0378">Hydrolase</keyword>
<dbReference type="Gene3D" id="2.30.42.10">
    <property type="match status" value="2"/>
</dbReference>
<evidence type="ECO:0000256" key="10">
    <source>
        <dbReference type="ARBA" id="ARBA00022764"/>
    </source>
</evidence>
<dbReference type="GO" id="GO:0042597">
    <property type="term" value="C:periplasmic space"/>
    <property type="evidence" value="ECO:0007669"/>
    <property type="project" value="UniProtKB-SubCell"/>
</dbReference>
<dbReference type="AlphaFoldDB" id="A0A4P9VQL3"/>
<dbReference type="PRINTS" id="PR00834">
    <property type="entry name" value="PROTEASES2C"/>
</dbReference>
<feature type="active site" description="Charge relay system" evidence="15">
    <location>
        <position position="212"/>
    </location>
</feature>
<dbReference type="SUPFAM" id="SSF50156">
    <property type="entry name" value="PDZ domain-like"/>
    <property type="match status" value="2"/>
</dbReference>
<feature type="active site" description="Charge relay system" evidence="15">
    <location>
        <position position="109"/>
    </location>
</feature>
<keyword evidence="10" id="KW-0574">Periplasm</keyword>
<dbReference type="RefSeq" id="WP_094788095.1">
    <property type="nucleotide sequence ID" value="NZ_NDXW01000001.1"/>
</dbReference>
<sequence>MRTVLTVRFLWLFVLSTVITLTTARAGSYPDFTELVENTSPAVVNISTRQEPKRRQQLQFREFHQDLPDIFRDFFGKPFPPGKDNKTPAHSLGSGFIVSQDGYVLTNNHVISGADEIIVRLRDRRELEAKVIGADERSDLALLKIEASDLPVVKVNTQAVIKPGQWVVAIGSPFGFEASVTAGIVSATGRNLPSENYVPFIQTDVAINPGNSGGPLLNLDGEVIGINSQIYTRSGGFMGLSFAIPMDVAMDVVKQLKEKGYVSRGWLGVMIQAMNKELAESFDLEKPMGALVAEVLEDSPAEKAGFESGDIILQFGGQEIKESSDLPYIVGRTPVGKQVEVDILRKGEKQTLSVMIGELPDKRHLVDSKQSTPKALSNRLGVTVKTLTADEKEQHDLAHGVVVSKVLEGPGRDVGLRSGDFITDIYNEKVDSAESFYDVVDKLPTNKSIPMRLVRHGKPGYITFKLTDN</sequence>
<comment type="subcellular location">
    <subcellularLocation>
        <location evidence="3">Periplasm</location>
    </subcellularLocation>
</comment>
<comment type="similarity">
    <text evidence="4">Belongs to the peptidase S1C family.</text>
</comment>
<evidence type="ECO:0000313" key="18">
    <source>
        <dbReference type="EMBL" id="RDH45069.1"/>
    </source>
</evidence>
<dbReference type="SUPFAM" id="SSF50494">
    <property type="entry name" value="Trypsin-like serine proteases"/>
    <property type="match status" value="1"/>
</dbReference>
<feature type="binding site" evidence="16">
    <location>
        <begin position="210"/>
        <end position="212"/>
    </location>
    <ligand>
        <name>substrate</name>
    </ligand>
</feature>
<evidence type="ECO:0000256" key="2">
    <source>
        <dbReference type="ARBA" id="ARBA00002610"/>
    </source>
</evidence>
<keyword evidence="12" id="KW-0720">Serine protease</keyword>
<dbReference type="CDD" id="cd10839">
    <property type="entry name" value="cpPDZ1_DegP-like"/>
    <property type="match status" value="1"/>
</dbReference>
<evidence type="ECO:0000256" key="5">
    <source>
        <dbReference type="ARBA" id="ARBA00013035"/>
    </source>
</evidence>
<evidence type="ECO:0000256" key="1">
    <source>
        <dbReference type="ARBA" id="ARBA00001772"/>
    </source>
</evidence>
<comment type="function">
    <text evidence="2">Might be efficient in the degradation of transiently denatured and unfolded proteins which accumulate in the periplasm following stress conditions.</text>
</comment>
<dbReference type="InterPro" id="IPR009003">
    <property type="entry name" value="Peptidase_S1_PA"/>
</dbReference>
<dbReference type="PANTHER" id="PTHR22939:SF130">
    <property type="entry name" value="PERIPLASMIC SERINE ENDOPROTEASE DEGP-LIKE-RELATED"/>
    <property type="match status" value="1"/>
</dbReference>
<dbReference type="InterPro" id="IPR001478">
    <property type="entry name" value="PDZ"/>
</dbReference>
<keyword evidence="7 18" id="KW-0645">Protease</keyword>
<proteinExistence type="inferred from homology"/>
<accession>A0A4P9VQL3</accession>
<dbReference type="PANTHER" id="PTHR22939">
    <property type="entry name" value="SERINE PROTEASE FAMILY S1C HTRA-RELATED"/>
    <property type="match status" value="1"/>
</dbReference>
<dbReference type="Pfam" id="PF13180">
    <property type="entry name" value="PDZ_2"/>
    <property type="match status" value="1"/>
</dbReference>
<evidence type="ECO:0000256" key="13">
    <source>
        <dbReference type="ARBA" id="ARBA00023016"/>
    </source>
</evidence>
<comment type="catalytic activity">
    <reaction evidence="1">
        <text>Acts on substrates that are at least partially unfolded. The cleavage site P1 residue is normally between a pair of hydrophobic residues, such as Val-|-Val.</text>
        <dbReference type="EC" id="3.4.21.107"/>
    </reaction>
</comment>
<evidence type="ECO:0000256" key="15">
    <source>
        <dbReference type="PIRSR" id="PIRSR611782-1"/>
    </source>
</evidence>
<reference evidence="18 19" key="1">
    <citation type="submission" date="2017-04" db="EMBL/GenBank/DDBJ databases">
        <title>Draft genome sequence of Zooshikella ganghwensis VG4 isolated from Red Sea sediments.</title>
        <authorList>
            <person name="Rehman Z."/>
            <person name="Alam I."/>
            <person name="Kamau A."/>
            <person name="Bajic V."/>
            <person name="Leiknes T."/>
        </authorList>
    </citation>
    <scope>NUCLEOTIDE SEQUENCE [LARGE SCALE GENOMIC DNA]</scope>
    <source>
        <strain evidence="18 19">VG4</strain>
    </source>
</reference>
<keyword evidence="9" id="KW-0677">Repeat</keyword>
<evidence type="ECO:0000256" key="11">
    <source>
        <dbReference type="ARBA" id="ARBA00022801"/>
    </source>
</evidence>
<keyword evidence="8" id="KW-0732">Signal</keyword>
<gene>
    <name evidence="18" type="ORF">B9G39_17410</name>
</gene>
<feature type="binding site" evidence="16">
    <location>
        <position position="109"/>
    </location>
    <ligand>
        <name>substrate</name>
    </ligand>
</feature>
<name>A0A4P9VQL3_9GAMM</name>
<dbReference type="FunFam" id="2.40.10.120:FF:000007">
    <property type="entry name" value="Periplasmic serine endoprotease DegP-like"/>
    <property type="match status" value="1"/>
</dbReference>
<evidence type="ECO:0000256" key="9">
    <source>
        <dbReference type="ARBA" id="ARBA00022737"/>
    </source>
</evidence>
<dbReference type="PROSITE" id="PS50106">
    <property type="entry name" value="PDZ"/>
    <property type="match status" value="1"/>
</dbReference>
<feature type="domain" description="PDZ" evidence="17">
    <location>
        <begin position="251"/>
        <end position="347"/>
    </location>
</feature>
<dbReference type="Proteomes" id="UP000257039">
    <property type="component" value="Unassembled WGS sequence"/>
</dbReference>
<evidence type="ECO:0000259" key="17">
    <source>
        <dbReference type="PROSITE" id="PS50106"/>
    </source>
</evidence>